<keyword evidence="1" id="KW-0472">Membrane</keyword>
<evidence type="ECO:0000259" key="2">
    <source>
        <dbReference type="Pfam" id="PF10756"/>
    </source>
</evidence>
<feature type="transmembrane region" description="Helical" evidence="1">
    <location>
        <begin position="90"/>
        <end position="109"/>
    </location>
</feature>
<gene>
    <name evidence="3" type="ORF">Acy02nite_87530</name>
</gene>
<dbReference type="Proteomes" id="UP000619479">
    <property type="component" value="Unassembled WGS sequence"/>
</dbReference>
<evidence type="ECO:0000256" key="1">
    <source>
        <dbReference type="SAM" id="Phobius"/>
    </source>
</evidence>
<dbReference type="InterPro" id="IPR019692">
    <property type="entry name" value="CFP-6_PH"/>
</dbReference>
<keyword evidence="1" id="KW-0812">Transmembrane</keyword>
<feature type="domain" description="Low molecular weight protein antigen 6 PH" evidence="2">
    <location>
        <begin position="149"/>
        <end position="183"/>
    </location>
</feature>
<reference evidence="3" key="1">
    <citation type="submission" date="2021-01" db="EMBL/GenBank/DDBJ databases">
        <title>Whole genome shotgun sequence of Actinoplanes cyaneus NBRC 14990.</title>
        <authorList>
            <person name="Komaki H."/>
            <person name="Tamura T."/>
        </authorList>
    </citation>
    <scope>NUCLEOTIDE SEQUENCE</scope>
    <source>
        <strain evidence="3">NBRC 14990</strain>
    </source>
</reference>
<keyword evidence="4" id="KW-1185">Reference proteome</keyword>
<organism evidence="3 4">
    <name type="scientific">Actinoplanes cyaneus</name>
    <dbReference type="NCBI Taxonomy" id="52696"/>
    <lineage>
        <taxon>Bacteria</taxon>
        <taxon>Bacillati</taxon>
        <taxon>Actinomycetota</taxon>
        <taxon>Actinomycetes</taxon>
        <taxon>Micromonosporales</taxon>
        <taxon>Micromonosporaceae</taxon>
        <taxon>Actinoplanes</taxon>
    </lineage>
</organism>
<feature type="transmembrane region" description="Helical" evidence="1">
    <location>
        <begin position="45"/>
        <end position="69"/>
    </location>
</feature>
<accession>A0A919IT84</accession>
<comment type="caution">
    <text evidence="3">The sequence shown here is derived from an EMBL/GenBank/DDBJ whole genome shotgun (WGS) entry which is preliminary data.</text>
</comment>
<sequence length="223" mass="24788">MIYAPRVSPRIARLLALPCALLALVLHLAQEVWISPRAWHLSADWGLLIYAAAIIVELGVPSAIYALIVRRAGKRPAAWSSAFLAEPSPSWSGYWVIFLAWWTVSGLVFERARGEDHAHLAPLDPVTGLVLVLSVAAVILALVLSIGNRPRLQLHPDGITVHGLVGRRRAGWDGLIKIHPERLHIDREFLNFTLWYYRAFPAYRAAIGTDAGARAVEDAYRQR</sequence>
<dbReference type="EMBL" id="BOMH01000086">
    <property type="protein sequence ID" value="GID70872.1"/>
    <property type="molecule type" value="Genomic_DNA"/>
</dbReference>
<dbReference type="AlphaFoldDB" id="A0A919IT84"/>
<dbReference type="Pfam" id="PF10756">
    <property type="entry name" value="bPH_6"/>
    <property type="match status" value="1"/>
</dbReference>
<keyword evidence="1" id="KW-1133">Transmembrane helix</keyword>
<protein>
    <recommendedName>
        <fullName evidence="2">Low molecular weight protein antigen 6 PH domain-containing protein</fullName>
    </recommendedName>
</protein>
<feature type="transmembrane region" description="Helical" evidence="1">
    <location>
        <begin position="129"/>
        <end position="147"/>
    </location>
</feature>
<proteinExistence type="predicted"/>
<name>A0A919IT84_9ACTN</name>
<evidence type="ECO:0000313" key="3">
    <source>
        <dbReference type="EMBL" id="GID70872.1"/>
    </source>
</evidence>
<evidence type="ECO:0000313" key="4">
    <source>
        <dbReference type="Proteomes" id="UP000619479"/>
    </source>
</evidence>